<dbReference type="RefSeq" id="WP_261961809.1">
    <property type="nucleotide sequence ID" value="NZ_BAAAXA010000001.1"/>
</dbReference>
<accession>A0A9W6KUU9</accession>
<feature type="domain" description="DUF6545" evidence="1">
    <location>
        <begin position="5"/>
        <end position="88"/>
    </location>
</feature>
<dbReference type="Pfam" id="PF20182">
    <property type="entry name" value="DUF6545"/>
    <property type="match status" value="1"/>
</dbReference>
<name>A0A9W6KUU9_9ACTN</name>
<dbReference type="EMBL" id="BSFP01000155">
    <property type="protein sequence ID" value="GLL08521.1"/>
    <property type="molecule type" value="Genomic_DNA"/>
</dbReference>
<reference evidence="2" key="2">
    <citation type="submission" date="2023-01" db="EMBL/GenBank/DDBJ databases">
        <authorList>
            <person name="Sun Q."/>
            <person name="Evtushenko L."/>
        </authorList>
    </citation>
    <scope>NUCLEOTIDE SEQUENCE</scope>
    <source>
        <strain evidence="2">VKM Ac-1321</strain>
    </source>
</reference>
<evidence type="ECO:0000313" key="3">
    <source>
        <dbReference type="Proteomes" id="UP001143480"/>
    </source>
</evidence>
<keyword evidence="3" id="KW-1185">Reference proteome</keyword>
<dbReference type="AlphaFoldDB" id="A0A9W6KUU9"/>
<sequence>MSESMRLLADARHADIARHAAHAARAAGLDGLSLDVAVEAAILAAFGRGGTAAAPLSVPHTDTTDISLADDFVAKDAAWLLAVAASYRPSPAVLPTGTGHHAAA</sequence>
<gene>
    <name evidence="2" type="ORF">GCM10017581_102880</name>
</gene>
<dbReference type="Proteomes" id="UP001143480">
    <property type="component" value="Unassembled WGS sequence"/>
</dbReference>
<proteinExistence type="predicted"/>
<evidence type="ECO:0000259" key="1">
    <source>
        <dbReference type="Pfam" id="PF20182"/>
    </source>
</evidence>
<protein>
    <recommendedName>
        <fullName evidence="1">DUF6545 domain-containing protein</fullName>
    </recommendedName>
</protein>
<reference evidence="2" key="1">
    <citation type="journal article" date="2014" name="Int. J. Syst. Evol. Microbiol.">
        <title>Complete genome sequence of Corynebacterium casei LMG S-19264T (=DSM 44701T), isolated from a smear-ripened cheese.</title>
        <authorList>
            <consortium name="US DOE Joint Genome Institute (JGI-PGF)"/>
            <person name="Walter F."/>
            <person name="Albersmeier A."/>
            <person name="Kalinowski J."/>
            <person name="Ruckert C."/>
        </authorList>
    </citation>
    <scope>NUCLEOTIDE SEQUENCE</scope>
    <source>
        <strain evidence="2">VKM Ac-1321</strain>
    </source>
</reference>
<organism evidence="2 3">
    <name type="scientific">Dactylosporangium matsuzakiense</name>
    <dbReference type="NCBI Taxonomy" id="53360"/>
    <lineage>
        <taxon>Bacteria</taxon>
        <taxon>Bacillati</taxon>
        <taxon>Actinomycetota</taxon>
        <taxon>Actinomycetes</taxon>
        <taxon>Micromonosporales</taxon>
        <taxon>Micromonosporaceae</taxon>
        <taxon>Dactylosporangium</taxon>
    </lineage>
</organism>
<dbReference type="InterPro" id="IPR046675">
    <property type="entry name" value="DUF6545"/>
</dbReference>
<evidence type="ECO:0000313" key="2">
    <source>
        <dbReference type="EMBL" id="GLL08521.1"/>
    </source>
</evidence>
<comment type="caution">
    <text evidence="2">The sequence shown here is derived from an EMBL/GenBank/DDBJ whole genome shotgun (WGS) entry which is preliminary data.</text>
</comment>